<dbReference type="Proteomes" id="UP000298216">
    <property type="component" value="Unassembled WGS sequence"/>
</dbReference>
<protein>
    <submittedName>
        <fullName evidence="1">Uncharacterized protein</fullName>
    </submittedName>
</protein>
<reference evidence="1 2" key="1">
    <citation type="submission" date="2019-03" db="EMBL/GenBank/DDBJ databases">
        <title>Draft genome of Brevundimonas sp. a heavy metal resistant soil bacteria.</title>
        <authorList>
            <person name="Soto J."/>
        </authorList>
    </citation>
    <scope>NUCLEOTIDE SEQUENCE [LARGE SCALE GENOMIC DNA]</scope>
    <source>
        <strain evidence="1 2">B-10</strain>
    </source>
</reference>
<dbReference type="AlphaFoldDB" id="A0A4Y9RXU2"/>
<proteinExistence type="predicted"/>
<evidence type="ECO:0000313" key="1">
    <source>
        <dbReference type="EMBL" id="TFW12138.1"/>
    </source>
</evidence>
<organism evidence="1 2">
    <name type="scientific">Brevundimonas intermedia</name>
    <dbReference type="NCBI Taxonomy" id="74315"/>
    <lineage>
        <taxon>Bacteria</taxon>
        <taxon>Pseudomonadati</taxon>
        <taxon>Pseudomonadota</taxon>
        <taxon>Alphaproteobacteria</taxon>
        <taxon>Caulobacterales</taxon>
        <taxon>Caulobacteraceae</taxon>
        <taxon>Brevundimonas</taxon>
    </lineage>
</organism>
<keyword evidence="2" id="KW-1185">Reference proteome</keyword>
<dbReference type="InterPro" id="IPR053755">
    <property type="entry name" value="CDI_immunity_sf"/>
</dbReference>
<dbReference type="OrthoDB" id="8905727at2"/>
<accession>A0A4Y9RXU2</accession>
<sequence>MVETVFCNLAIWSSADYASHWRDGALKCLAEQQPRLFCTDLTKRNATVFAAFPEGDGYAFEQWVIQRRTFAVSGKEITLNREGDMVRSGGDASCWWVDRASIADFANAV</sequence>
<gene>
    <name evidence="1" type="ORF">EGY25_08800</name>
</gene>
<evidence type="ECO:0000313" key="2">
    <source>
        <dbReference type="Proteomes" id="UP000298216"/>
    </source>
</evidence>
<name>A0A4Y9RXU2_9CAUL</name>
<dbReference type="EMBL" id="SPVH01000006">
    <property type="protein sequence ID" value="TFW12138.1"/>
    <property type="molecule type" value="Genomic_DNA"/>
</dbReference>
<dbReference type="RefSeq" id="WP_135194623.1">
    <property type="nucleotide sequence ID" value="NZ_SPVH01000006.1"/>
</dbReference>
<comment type="caution">
    <text evidence="1">The sequence shown here is derived from an EMBL/GenBank/DDBJ whole genome shotgun (WGS) entry which is preliminary data.</text>
</comment>
<dbReference type="Gene3D" id="3.30.2450.20">
    <property type="match status" value="1"/>
</dbReference>